<organism evidence="3 4">
    <name type="scientific">Rothia amarae</name>
    <dbReference type="NCBI Taxonomy" id="169480"/>
    <lineage>
        <taxon>Bacteria</taxon>
        <taxon>Bacillati</taxon>
        <taxon>Actinomycetota</taxon>
        <taxon>Actinomycetes</taxon>
        <taxon>Micrococcales</taxon>
        <taxon>Micrococcaceae</taxon>
        <taxon>Rothia</taxon>
    </lineage>
</organism>
<proteinExistence type="predicted"/>
<keyword evidence="2" id="KW-0472">Membrane</keyword>
<dbReference type="Proteomes" id="UP000516421">
    <property type="component" value="Chromosome"/>
</dbReference>
<gene>
    <name evidence="3" type="ORF">IDM48_01495</name>
</gene>
<dbReference type="KEGG" id="rama:IDM48_01495"/>
<feature type="transmembrane region" description="Helical" evidence="2">
    <location>
        <begin position="120"/>
        <end position="140"/>
    </location>
</feature>
<dbReference type="EMBL" id="CP061538">
    <property type="protein sequence ID" value="QNV40153.1"/>
    <property type="molecule type" value="Genomic_DNA"/>
</dbReference>
<name>A0A7H2BKF7_9MICC</name>
<dbReference type="AlphaFoldDB" id="A0A7H2BKF7"/>
<feature type="transmembrane region" description="Helical" evidence="2">
    <location>
        <begin position="83"/>
        <end position="108"/>
    </location>
</feature>
<evidence type="ECO:0000313" key="3">
    <source>
        <dbReference type="EMBL" id="QNV40153.1"/>
    </source>
</evidence>
<keyword evidence="2" id="KW-0812">Transmembrane</keyword>
<dbReference type="RefSeq" id="WP_190617753.1">
    <property type="nucleotide sequence ID" value="NZ_CP061538.1"/>
</dbReference>
<keyword evidence="4" id="KW-1185">Reference proteome</keyword>
<feature type="region of interest" description="Disordered" evidence="1">
    <location>
        <begin position="149"/>
        <end position="176"/>
    </location>
</feature>
<evidence type="ECO:0000256" key="2">
    <source>
        <dbReference type="SAM" id="Phobius"/>
    </source>
</evidence>
<evidence type="ECO:0000313" key="4">
    <source>
        <dbReference type="Proteomes" id="UP000516421"/>
    </source>
</evidence>
<evidence type="ECO:0000256" key="1">
    <source>
        <dbReference type="SAM" id="MobiDB-lite"/>
    </source>
</evidence>
<reference evidence="3 4" key="1">
    <citation type="submission" date="2020-09" db="EMBL/GenBank/DDBJ databases">
        <title>Investigation of environmental microbe.</title>
        <authorList>
            <person name="Ou Y."/>
            <person name="Kang Q."/>
        </authorList>
    </citation>
    <scope>NUCLEOTIDE SEQUENCE [LARGE SCALE GENOMIC DNA]</scope>
    <source>
        <strain evidence="3 4">KJZ-9</strain>
    </source>
</reference>
<accession>A0A7H2BKF7</accession>
<dbReference type="InterPro" id="IPR021517">
    <property type="entry name" value="DUF3180"/>
</dbReference>
<keyword evidence="2" id="KW-1133">Transmembrane helix</keyword>
<feature type="transmembrane region" description="Helical" evidence="2">
    <location>
        <begin position="39"/>
        <end position="62"/>
    </location>
</feature>
<dbReference type="Pfam" id="PF11377">
    <property type="entry name" value="DUF3180"/>
    <property type="match status" value="1"/>
</dbReference>
<protein>
    <submittedName>
        <fullName evidence="3">DUF3180 domain-containing protein</fullName>
    </submittedName>
</protein>
<sequence length="176" mass="18858">MSSLKMRILLLVFVVSLAAGALLNGLSVGAGGPELQLPATVLVVSVIYCGILLWFGVQVSKYRDRERRQDARAMNPLTAARTVVWAQTAAYVGVMFSGWHVALIFYHLGLLSVRATWGPVWGAIIGVISGVLMLVVGIIVENMCKIPPGDSDDDGSGSLAPNTEQANRGLARRRPE</sequence>